<organism evidence="1 2">
    <name type="scientific">Trichinella pseudospiralis</name>
    <name type="common">Parasitic roundworm</name>
    <dbReference type="NCBI Taxonomy" id="6337"/>
    <lineage>
        <taxon>Eukaryota</taxon>
        <taxon>Metazoa</taxon>
        <taxon>Ecdysozoa</taxon>
        <taxon>Nematoda</taxon>
        <taxon>Enoplea</taxon>
        <taxon>Dorylaimia</taxon>
        <taxon>Trichinellida</taxon>
        <taxon>Trichinellidae</taxon>
        <taxon>Trichinella</taxon>
    </lineage>
</organism>
<dbReference type="EMBL" id="JYDU01000124">
    <property type="protein sequence ID" value="KRX91926.1"/>
    <property type="molecule type" value="Genomic_DNA"/>
</dbReference>
<dbReference type="AlphaFoldDB" id="A0A0V0XVC0"/>
<gene>
    <name evidence="1" type="ORF">T4E_3071</name>
</gene>
<proteinExistence type="predicted"/>
<dbReference type="Proteomes" id="UP000054815">
    <property type="component" value="Unassembled WGS sequence"/>
</dbReference>
<accession>A0A0V0XVC0</accession>
<reference evidence="1 2" key="1">
    <citation type="submission" date="2015-01" db="EMBL/GenBank/DDBJ databases">
        <title>Evolution of Trichinella species and genotypes.</title>
        <authorList>
            <person name="Korhonen P.K."/>
            <person name="Edoardo P."/>
            <person name="Giuseppe L.R."/>
            <person name="Gasser R.B."/>
        </authorList>
    </citation>
    <scope>NUCLEOTIDE SEQUENCE [LARGE SCALE GENOMIC DNA]</scope>
    <source>
        <strain evidence="1">ISS141</strain>
    </source>
</reference>
<name>A0A0V0XVC0_TRIPS</name>
<sequence>MDDEMHGALALLRQRSFVEIGCQSMLKPVNQTHFQFTCSELDRRRIVNTCSVVVVVVELDRRQLRLLVELDDCLQGYCCFAG</sequence>
<evidence type="ECO:0000313" key="2">
    <source>
        <dbReference type="Proteomes" id="UP000054815"/>
    </source>
</evidence>
<protein>
    <submittedName>
        <fullName evidence="1">Uncharacterized protein</fullName>
    </submittedName>
</protein>
<comment type="caution">
    <text evidence="1">The sequence shown here is derived from an EMBL/GenBank/DDBJ whole genome shotgun (WGS) entry which is preliminary data.</text>
</comment>
<evidence type="ECO:0000313" key="1">
    <source>
        <dbReference type="EMBL" id="KRX91926.1"/>
    </source>
</evidence>